<evidence type="ECO:0000256" key="2">
    <source>
        <dbReference type="PROSITE-ProRule" id="PRU00169"/>
    </source>
</evidence>
<dbReference type="GO" id="GO:0000160">
    <property type="term" value="P:phosphorelay signal transduction system"/>
    <property type="evidence" value="ECO:0007669"/>
    <property type="project" value="InterPro"/>
</dbReference>
<evidence type="ECO:0000313" key="4">
    <source>
        <dbReference type="EMBL" id="MBP0437891.1"/>
    </source>
</evidence>
<dbReference type="SUPFAM" id="SSF52172">
    <property type="entry name" value="CheY-like"/>
    <property type="match status" value="1"/>
</dbReference>
<dbReference type="Pfam" id="PF00072">
    <property type="entry name" value="Response_reg"/>
    <property type="match status" value="1"/>
</dbReference>
<accession>A0A8J7RG99</accession>
<protein>
    <submittedName>
        <fullName evidence="4">Response regulator</fullName>
    </submittedName>
</protein>
<dbReference type="InterPro" id="IPR011006">
    <property type="entry name" value="CheY-like_superfamily"/>
</dbReference>
<dbReference type="InterPro" id="IPR050595">
    <property type="entry name" value="Bact_response_regulator"/>
</dbReference>
<dbReference type="SMART" id="SM00448">
    <property type="entry name" value="REC"/>
    <property type="match status" value="1"/>
</dbReference>
<feature type="modified residue" description="4-aspartylphosphate" evidence="2">
    <location>
        <position position="54"/>
    </location>
</feature>
<reference evidence="4" key="1">
    <citation type="submission" date="2021-03" db="EMBL/GenBank/DDBJ databases">
        <title>Genome sequencing and assembly of Tianweitania sediminis.</title>
        <authorList>
            <person name="Chhetri G."/>
        </authorList>
    </citation>
    <scope>NUCLEOTIDE SEQUENCE</scope>
    <source>
        <strain evidence="4">Z8</strain>
    </source>
</reference>
<dbReference type="PANTHER" id="PTHR44591">
    <property type="entry name" value="STRESS RESPONSE REGULATOR PROTEIN 1"/>
    <property type="match status" value="1"/>
</dbReference>
<dbReference type="CDD" id="cd17546">
    <property type="entry name" value="REC_hyHK_CKI1_RcsC-like"/>
    <property type="match status" value="1"/>
</dbReference>
<evidence type="ECO:0000256" key="1">
    <source>
        <dbReference type="ARBA" id="ARBA00022553"/>
    </source>
</evidence>
<evidence type="ECO:0000259" key="3">
    <source>
        <dbReference type="PROSITE" id="PS50110"/>
    </source>
</evidence>
<dbReference type="Gene3D" id="3.40.50.2300">
    <property type="match status" value="1"/>
</dbReference>
<sequence length="121" mass="12945">MGKLLVVEDDESVRMFTARALESSGHSVQTAADGEDGLDAIIAAGGNFDLVLSDIRMPIMDGIEMAKLAAHTYPGLRILLMTGYAEQRERAADLEGIVIDVVAKPFTLAEIRTAVRAALSQ</sequence>
<dbReference type="PROSITE" id="PS50110">
    <property type="entry name" value="RESPONSE_REGULATORY"/>
    <property type="match status" value="1"/>
</dbReference>
<feature type="domain" description="Response regulatory" evidence="3">
    <location>
        <begin position="3"/>
        <end position="119"/>
    </location>
</feature>
<evidence type="ECO:0000313" key="5">
    <source>
        <dbReference type="Proteomes" id="UP000666240"/>
    </source>
</evidence>
<dbReference type="RefSeq" id="WP_209333848.1">
    <property type="nucleotide sequence ID" value="NZ_JAGIYY010000001.1"/>
</dbReference>
<keyword evidence="5" id="KW-1185">Reference proteome</keyword>
<dbReference type="InterPro" id="IPR001789">
    <property type="entry name" value="Sig_transdc_resp-reg_receiver"/>
</dbReference>
<dbReference type="AlphaFoldDB" id="A0A8J7RG99"/>
<proteinExistence type="predicted"/>
<name>A0A8J7RG99_9HYPH</name>
<keyword evidence="1 2" id="KW-0597">Phosphoprotein</keyword>
<comment type="caution">
    <text evidence="4">The sequence shown here is derived from an EMBL/GenBank/DDBJ whole genome shotgun (WGS) entry which is preliminary data.</text>
</comment>
<gene>
    <name evidence="4" type="ORF">J5Y06_04365</name>
</gene>
<organism evidence="4 5">
    <name type="scientific">Tianweitania sediminis</name>
    <dbReference type="NCBI Taxonomy" id="1502156"/>
    <lineage>
        <taxon>Bacteria</taxon>
        <taxon>Pseudomonadati</taxon>
        <taxon>Pseudomonadota</taxon>
        <taxon>Alphaproteobacteria</taxon>
        <taxon>Hyphomicrobiales</taxon>
        <taxon>Phyllobacteriaceae</taxon>
        <taxon>Tianweitania</taxon>
    </lineage>
</organism>
<dbReference type="EMBL" id="JAGIYY010000001">
    <property type="protein sequence ID" value="MBP0437891.1"/>
    <property type="molecule type" value="Genomic_DNA"/>
</dbReference>
<dbReference type="PANTHER" id="PTHR44591:SF21">
    <property type="entry name" value="TWO-COMPONENT RESPONSE REGULATOR"/>
    <property type="match status" value="1"/>
</dbReference>
<dbReference type="Proteomes" id="UP000666240">
    <property type="component" value="Unassembled WGS sequence"/>
</dbReference>